<gene>
    <name evidence="1" type="ORF">E5170_08435</name>
</gene>
<accession>A0AAQ2I2F9</accession>
<organism evidence="1 2">
    <name type="scientific">Pseudomonas atacamensis</name>
    <dbReference type="NCBI Taxonomy" id="2565368"/>
    <lineage>
        <taxon>Bacteria</taxon>
        <taxon>Pseudomonadati</taxon>
        <taxon>Pseudomonadota</taxon>
        <taxon>Gammaproteobacteria</taxon>
        <taxon>Pseudomonadales</taxon>
        <taxon>Pseudomonadaceae</taxon>
        <taxon>Pseudomonas</taxon>
    </lineage>
</organism>
<dbReference type="RefSeq" id="WP_136492530.1">
    <property type="nucleotide sequence ID" value="NZ_SSBS01000002.1"/>
</dbReference>
<evidence type="ECO:0000313" key="2">
    <source>
        <dbReference type="Proteomes" id="UP000310574"/>
    </source>
</evidence>
<proteinExistence type="predicted"/>
<sequence length="102" mass="11847">MSRDDVFVEKSLTALLEELESQPEMAIFFASDILGYEDTLSNIREWLEDDGEYGLAYEVMVSLLERFDFKISGKSAVRLLEVGLYFGYKTDLESDRDLDWRT</sequence>
<dbReference type="Proteomes" id="UP000310574">
    <property type="component" value="Unassembled WGS sequence"/>
</dbReference>
<name>A0AAQ2I2F9_9PSED</name>
<evidence type="ECO:0000313" key="1">
    <source>
        <dbReference type="EMBL" id="THF34287.1"/>
    </source>
</evidence>
<evidence type="ECO:0008006" key="3">
    <source>
        <dbReference type="Google" id="ProtNLM"/>
    </source>
</evidence>
<dbReference type="AlphaFoldDB" id="A0AAQ2I2F9"/>
<comment type="caution">
    <text evidence="1">The sequence shown here is derived from an EMBL/GenBank/DDBJ whole genome shotgun (WGS) entry which is preliminary data.</text>
</comment>
<dbReference type="EMBL" id="SSBS01000002">
    <property type="protein sequence ID" value="THF34287.1"/>
    <property type="molecule type" value="Genomic_DNA"/>
</dbReference>
<reference evidence="1 2" key="1">
    <citation type="submission" date="2019-04" db="EMBL/GenBank/DDBJ databases">
        <title>Draft genome sequence of Pseudomonas sp. M7D1 isolated from rhizosphere of plant the flowery desert.</title>
        <authorList>
            <person name="Poblete-Morales M."/>
            <person name="Plaza N."/>
            <person name="Corsini G."/>
            <person name="Silva E."/>
        </authorList>
    </citation>
    <scope>NUCLEOTIDE SEQUENCE [LARGE SCALE GENOMIC DNA]</scope>
    <source>
        <strain evidence="1 2">M7D1</strain>
    </source>
</reference>
<protein>
    <recommendedName>
        <fullName evidence="3">MafI family immunity protein</fullName>
    </recommendedName>
</protein>